<sequence length="58" mass="6785">MLLMGRPKRAAQAGYLYHVLNRANARMTIFETDEDYAAFERILSEAVERFEMRCSVIE</sequence>
<accession>A0A518IE22</accession>
<organism evidence="1 2">
    <name type="scientific">Gimesia fumaroli</name>
    <dbReference type="NCBI Taxonomy" id="2527976"/>
    <lineage>
        <taxon>Bacteria</taxon>
        <taxon>Pseudomonadati</taxon>
        <taxon>Planctomycetota</taxon>
        <taxon>Planctomycetia</taxon>
        <taxon>Planctomycetales</taxon>
        <taxon>Planctomycetaceae</taxon>
        <taxon>Gimesia</taxon>
    </lineage>
</organism>
<dbReference type="AlphaFoldDB" id="A0A518IE22"/>
<dbReference type="EMBL" id="CP037452">
    <property type="protein sequence ID" value="QDV51344.1"/>
    <property type="molecule type" value="Genomic_DNA"/>
</dbReference>
<dbReference type="KEGG" id="gfm:Enr17x_34000"/>
<evidence type="ECO:0000313" key="2">
    <source>
        <dbReference type="Proteomes" id="UP000318313"/>
    </source>
</evidence>
<protein>
    <submittedName>
        <fullName evidence="1">Uncharacterized protein</fullName>
    </submittedName>
</protein>
<gene>
    <name evidence="1" type="ORF">Enr17x_34000</name>
</gene>
<evidence type="ECO:0000313" key="1">
    <source>
        <dbReference type="EMBL" id="QDV51344.1"/>
    </source>
</evidence>
<proteinExistence type="predicted"/>
<keyword evidence="2" id="KW-1185">Reference proteome</keyword>
<name>A0A518IE22_9PLAN</name>
<reference evidence="1 2" key="1">
    <citation type="submission" date="2019-03" db="EMBL/GenBank/DDBJ databases">
        <title>Deep-cultivation of Planctomycetes and their phenomic and genomic characterization uncovers novel biology.</title>
        <authorList>
            <person name="Wiegand S."/>
            <person name="Jogler M."/>
            <person name="Boedeker C."/>
            <person name="Pinto D."/>
            <person name="Vollmers J."/>
            <person name="Rivas-Marin E."/>
            <person name="Kohn T."/>
            <person name="Peeters S.H."/>
            <person name="Heuer A."/>
            <person name="Rast P."/>
            <person name="Oberbeckmann S."/>
            <person name="Bunk B."/>
            <person name="Jeske O."/>
            <person name="Meyerdierks A."/>
            <person name="Storesund J.E."/>
            <person name="Kallscheuer N."/>
            <person name="Luecker S."/>
            <person name="Lage O.M."/>
            <person name="Pohl T."/>
            <person name="Merkel B.J."/>
            <person name="Hornburger P."/>
            <person name="Mueller R.-W."/>
            <person name="Bruemmer F."/>
            <person name="Labrenz M."/>
            <person name="Spormann A.M."/>
            <person name="Op den Camp H."/>
            <person name="Overmann J."/>
            <person name="Amann R."/>
            <person name="Jetten M.S.M."/>
            <person name="Mascher T."/>
            <person name="Medema M.H."/>
            <person name="Devos D.P."/>
            <person name="Kaster A.-K."/>
            <person name="Ovreas L."/>
            <person name="Rohde M."/>
            <person name="Galperin M.Y."/>
            <person name="Jogler C."/>
        </authorList>
    </citation>
    <scope>NUCLEOTIDE SEQUENCE [LARGE SCALE GENOMIC DNA]</scope>
    <source>
        <strain evidence="1 2">Enr17</strain>
    </source>
</reference>
<dbReference type="Proteomes" id="UP000318313">
    <property type="component" value="Chromosome"/>
</dbReference>